<dbReference type="AlphaFoldDB" id="T1F6B0"/>
<accession>T1F6B0</accession>
<dbReference type="CTD" id="20204359"/>
<dbReference type="Proteomes" id="UP000015101">
    <property type="component" value="Unassembled WGS sequence"/>
</dbReference>
<keyword evidence="4" id="KW-1185">Reference proteome</keyword>
<dbReference type="EnsemblMetazoa" id="HelroT173055">
    <property type="protein sequence ID" value="HelroP173055"/>
    <property type="gene ID" value="HelroG173055"/>
</dbReference>
<name>T1F6B0_HELRO</name>
<dbReference type="InParanoid" id="T1F6B0"/>
<dbReference type="OrthoDB" id="10063284at2759"/>
<dbReference type="RefSeq" id="XP_009017939.1">
    <property type="nucleotide sequence ID" value="XM_009019691.1"/>
</dbReference>
<reference evidence="3" key="3">
    <citation type="submission" date="2015-06" db="UniProtKB">
        <authorList>
            <consortium name="EnsemblMetazoa"/>
        </authorList>
    </citation>
    <scope>IDENTIFICATION</scope>
</reference>
<evidence type="ECO:0000313" key="2">
    <source>
        <dbReference type="EMBL" id="ESO04003.1"/>
    </source>
</evidence>
<evidence type="ECO:0000256" key="1">
    <source>
        <dbReference type="SAM" id="MobiDB-lite"/>
    </source>
</evidence>
<gene>
    <name evidence="3" type="primary">20204359</name>
    <name evidence="2" type="ORF">HELRODRAFT_173055</name>
</gene>
<sequence length="179" mass="20215">MANGVTRGVRGVRTAPGDTLTREIELLLEIPRLRRQLKAAEIDLEEAKDWSVLDILKFIVEWDFLESLPYLSEIITDIETAKLEYLKNSKTGTKKEKFLDILSIINNIVNCKQTEKIPCYVSIDDKKTSEPSPPSSNSSNLNKLHWADAVRSLPRTPQPTPPWHSAGGRSADIDVFEQK</sequence>
<dbReference type="HOGENOM" id="CLU_1505079_0_0_1"/>
<reference evidence="4" key="1">
    <citation type="submission" date="2012-12" db="EMBL/GenBank/DDBJ databases">
        <authorList>
            <person name="Hellsten U."/>
            <person name="Grimwood J."/>
            <person name="Chapman J.A."/>
            <person name="Shapiro H."/>
            <person name="Aerts A."/>
            <person name="Otillar R.P."/>
            <person name="Terry A.Y."/>
            <person name="Boore J.L."/>
            <person name="Simakov O."/>
            <person name="Marletaz F."/>
            <person name="Cho S.-J."/>
            <person name="Edsinger-Gonzales E."/>
            <person name="Havlak P."/>
            <person name="Kuo D.-H."/>
            <person name="Larsson T."/>
            <person name="Lv J."/>
            <person name="Arendt D."/>
            <person name="Savage R."/>
            <person name="Osoegawa K."/>
            <person name="de Jong P."/>
            <person name="Lindberg D.R."/>
            <person name="Seaver E.C."/>
            <person name="Weisblat D.A."/>
            <person name="Putnam N.H."/>
            <person name="Grigoriev I.V."/>
            <person name="Rokhsar D.S."/>
        </authorList>
    </citation>
    <scope>NUCLEOTIDE SEQUENCE</scope>
</reference>
<evidence type="ECO:0000313" key="4">
    <source>
        <dbReference type="Proteomes" id="UP000015101"/>
    </source>
</evidence>
<proteinExistence type="predicted"/>
<dbReference type="GeneID" id="20204359"/>
<dbReference type="EMBL" id="AMQM01004434">
    <property type="status" value="NOT_ANNOTATED_CDS"/>
    <property type="molecule type" value="Genomic_DNA"/>
</dbReference>
<dbReference type="KEGG" id="hro:HELRODRAFT_173055"/>
<feature type="region of interest" description="Disordered" evidence="1">
    <location>
        <begin position="152"/>
        <end position="179"/>
    </location>
</feature>
<dbReference type="EMBL" id="KB096551">
    <property type="protein sequence ID" value="ESO04003.1"/>
    <property type="molecule type" value="Genomic_DNA"/>
</dbReference>
<reference evidence="2 4" key="2">
    <citation type="journal article" date="2013" name="Nature">
        <title>Insights into bilaterian evolution from three spiralian genomes.</title>
        <authorList>
            <person name="Simakov O."/>
            <person name="Marletaz F."/>
            <person name="Cho S.J."/>
            <person name="Edsinger-Gonzales E."/>
            <person name="Havlak P."/>
            <person name="Hellsten U."/>
            <person name="Kuo D.H."/>
            <person name="Larsson T."/>
            <person name="Lv J."/>
            <person name="Arendt D."/>
            <person name="Savage R."/>
            <person name="Osoegawa K."/>
            <person name="de Jong P."/>
            <person name="Grimwood J."/>
            <person name="Chapman J.A."/>
            <person name="Shapiro H."/>
            <person name="Aerts A."/>
            <person name="Otillar R.P."/>
            <person name="Terry A.Y."/>
            <person name="Boore J.L."/>
            <person name="Grigoriev I.V."/>
            <person name="Lindberg D.R."/>
            <person name="Seaver E.C."/>
            <person name="Weisblat D.A."/>
            <person name="Putnam N.H."/>
            <person name="Rokhsar D.S."/>
        </authorList>
    </citation>
    <scope>NUCLEOTIDE SEQUENCE</scope>
</reference>
<evidence type="ECO:0000313" key="3">
    <source>
        <dbReference type="EnsemblMetazoa" id="HelroP173055"/>
    </source>
</evidence>
<protein>
    <submittedName>
        <fullName evidence="2 3">Uncharacterized protein</fullName>
    </submittedName>
</protein>
<organism evidence="3 4">
    <name type="scientific">Helobdella robusta</name>
    <name type="common">Californian leech</name>
    <dbReference type="NCBI Taxonomy" id="6412"/>
    <lineage>
        <taxon>Eukaryota</taxon>
        <taxon>Metazoa</taxon>
        <taxon>Spiralia</taxon>
        <taxon>Lophotrochozoa</taxon>
        <taxon>Annelida</taxon>
        <taxon>Clitellata</taxon>
        <taxon>Hirudinea</taxon>
        <taxon>Rhynchobdellida</taxon>
        <taxon>Glossiphoniidae</taxon>
        <taxon>Helobdella</taxon>
    </lineage>
</organism>